<dbReference type="GO" id="GO:0016620">
    <property type="term" value="F:oxidoreductase activity, acting on the aldehyde or oxo group of donors, NAD or NADP as acceptor"/>
    <property type="evidence" value="ECO:0007669"/>
    <property type="project" value="InterPro"/>
</dbReference>
<dbReference type="PANTHER" id="PTHR42804">
    <property type="entry name" value="ALDEHYDE DEHYDROGENASE"/>
    <property type="match status" value="1"/>
</dbReference>
<evidence type="ECO:0000313" key="6">
    <source>
        <dbReference type="EMBL" id="AIJ23267.1"/>
    </source>
</evidence>
<dbReference type="EMBL" id="CP009110">
    <property type="protein sequence ID" value="AIJ23267.1"/>
    <property type="molecule type" value="Genomic_DNA"/>
</dbReference>
<dbReference type="InterPro" id="IPR016161">
    <property type="entry name" value="Ald_DH/histidinol_DH"/>
</dbReference>
<evidence type="ECO:0000259" key="5">
    <source>
        <dbReference type="Pfam" id="PF00171"/>
    </source>
</evidence>
<organism evidence="6 7">
    <name type="scientific">Amycolatopsis methanolica 239</name>
    <dbReference type="NCBI Taxonomy" id="1068978"/>
    <lineage>
        <taxon>Bacteria</taxon>
        <taxon>Bacillati</taxon>
        <taxon>Actinomycetota</taxon>
        <taxon>Actinomycetes</taxon>
        <taxon>Pseudonocardiales</taxon>
        <taxon>Pseudonocardiaceae</taxon>
        <taxon>Amycolatopsis</taxon>
        <taxon>Amycolatopsis methanolica group</taxon>
    </lineage>
</organism>
<evidence type="ECO:0000313" key="7">
    <source>
        <dbReference type="Proteomes" id="UP000062973"/>
    </source>
</evidence>
<evidence type="ECO:0000256" key="4">
    <source>
        <dbReference type="RuleBase" id="RU003345"/>
    </source>
</evidence>
<dbReference type="Gene3D" id="3.40.309.10">
    <property type="entry name" value="Aldehyde Dehydrogenase, Chain A, domain 2"/>
    <property type="match status" value="1"/>
</dbReference>
<accession>A0A076N0D4</accession>
<gene>
    <name evidence="6" type="ORF">AMETH_3175</name>
</gene>
<proteinExistence type="inferred from homology"/>
<dbReference type="eggNOG" id="COG1012">
    <property type="taxonomic scope" value="Bacteria"/>
</dbReference>
<dbReference type="HOGENOM" id="CLU_005391_0_2_11"/>
<dbReference type="KEGG" id="amq:AMETH_3175"/>
<dbReference type="InterPro" id="IPR016162">
    <property type="entry name" value="Ald_DH_N"/>
</dbReference>
<dbReference type="Gene3D" id="3.40.605.10">
    <property type="entry name" value="Aldehyde Dehydrogenase, Chain A, domain 1"/>
    <property type="match status" value="1"/>
</dbReference>
<dbReference type="Proteomes" id="UP000062973">
    <property type="component" value="Chromosome"/>
</dbReference>
<dbReference type="STRING" id="1068978.AMETH_3175"/>
<dbReference type="SUPFAM" id="SSF53720">
    <property type="entry name" value="ALDH-like"/>
    <property type="match status" value="1"/>
</dbReference>
<dbReference type="OrthoDB" id="6882680at2"/>
<dbReference type="InterPro" id="IPR016163">
    <property type="entry name" value="Ald_DH_C"/>
</dbReference>
<protein>
    <submittedName>
        <fullName evidence="6">Aldehyde dehydrogenase</fullName>
    </submittedName>
</protein>
<dbReference type="InterPro" id="IPR015590">
    <property type="entry name" value="Aldehyde_DH_dom"/>
</dbReference>
<evidence type="ECO:0000256" key="3">
    <source>
        <dbReference type="PROSITE-ProRule" id="PRU10007"/>
    </source>
</evidence>
<dbReference type="PROSITE" id="PS00687">
    <property type="entry name" value="ALDEHYDE_DEHYDR_GLU"/>
    <property type="match status" value="1"/>
</dbReference>
<sequence length="483" mass="50327">MSTVIEHLLVDGRPVPATGAERVTLVNPATEEVLGSVPAASASDVDTAVRSASAALASAQWRKLGPADRAALLRRLAEIIESRAGELAALISRQNGMPVKMARWGNAFGAAAAYRYYADLVEGIAEEEDRPGQPAHAVVRREPVGVVGIIAPWNGPQILVAWKLAPALAAGCTAVLKPAPETSLDAHWLAEAVLEAGFPPGVLNVVTGGRDTGMALVEHPLVAKVAFTGSTAAGREIAAACGAALKPVTLELGGKSAAILLDDADLDAFSGQAARLCAPNSGQVCYSCTRVLAPEDRYDSVVDAVVAGMRAARLGDPADRGTDFGPLVSARQLDRVAGYVETGRREGAEVVLGGSRPSGFPRGFFYAPTVFRGVHNRMTIAREEIFGPVVVVIPYRDEDEAVEIANDSEYGLGGSVFTADPGRGMNVARRVETGTIGINGYDLSMAAPFGGYKASGLGRELGPEGLTPYYAVKSIYNAPRVGS</sequence>
<dbReference type="Pfam" id="PF00171">
    <property type="entry name" value="Aldedh"/>
    <property type="match status" value="1"/>
</dbReference>
<comment type="similarity">
    <text evidence="1 4">Belongs to the aldehyde dehydrogenase family.</text>
</comment>
<feature type="active site" evidence="3">
    <location>
        <position position="251"/>
    </location>
</feature>
<dbReference type="PATRIC" id="fig|1068978.7.peg.3393"/>
<keyword evidence="7" id="KW-1185">Reference proteome</keyword>
<reference evidence="6 7" key="1">
    <citation type="submission" date="2014-07" db="EMBL/GenBank/DDBJ databases">
        <title>Whole Genome Sequence of the Amycolatopsis methanolica 239.</title>
        <authorList>
            <person name="Tang B."/>
        </authorList>
    </citation>
    <scope>NUCLEOTIDE SEQUENCE [LARGE SCALE GENOMIC DNA]</scope>
    <source>
        <strain evidence="6 7">239</strain>
    </source>
</reference>
<dbReference type="FunFam" id="3.40.605.10:FF:000007">
    <property type="entry name" value="NAD/NADP-dependent betaine aldehyde dehydrogenase"/>
    <property type="match status" value="1"/>
</dbReference>
<evidence type="ECO:0000256" key="1">
    <source>
        <dbReference type="ARBA" id="ARBA00009986"/>
    </source>
</evidence>
<dbReference type="PANTHER" id="PTHR42804:SF1">
    <property type="entry name" value="ALDEHYDE DEHYDROGENASE-RELATED"/>
    <property type="match status" value="1"/>
</dbReference>
<evidence type="ECO:0000256" key="2">
    <source>
        <dbReference type="ARBA" id="ARBA00023002"/>
    </source>
</evidence>
<dbReference type="AlphaFoldDB" id="A0A076N0D4"/>
<name>A0A076N0D4_AMYME</name>
<dbReference type="InterPro" id="IPR029510">
    <property type="entry name" value="Ald_DH_CS_GLU"/>
</dbReference>
<dbReference type="CDD" id="cd07139">
    <property type="entry name" value="ALDH_AldA-Rv0768"/>
    <property type="match status" value="1"/>
</dbReference>
<dbReference type="FunFam" id="3.40.309.10:FF:000009">
    <property type="entry name" value="Aldehyde dehydrogenase A"/>
    <property type="match status" value="1"/>
</dbReference>
<dbReference type="RefSeq" id="WP_017987867.1">
    <property type="nucleotide sequence ID" value="NZ_AQUL01000002.1"/>
</dbReference>
<feature type="domain" description="Aldehyde dehydrogenase" evidence="5">
    <location>
        <begin position="19"/>
        <end position="475"/>
    </location>
</feature>
<keyword evidence="2 4" id="KW-0560">Oxidoreductase</keyword>